<keyword evidence="2" id="KW-0378">Hydrolase</keyword>
<dbReference type="InterPro" id="IPR001466">
    <property type="entry name" value="Beta-lactam-related"/>
</dbReference>
<accession>A0A372EIB8</accession>
<dbReference type="Gene3D" id="3.40.710.10">
    <property type="entry name" value="DD-peptidase/beta-lactamase superfamily"/>
    <property type="match status" value="1"/>
</dbReference>
<dbReference type="PANTHER" id="PTHR43283:SF14">
    <property type="entry name" value="BLL8153 PROTEIN"/>
    <property type="match status" value="1"/>
</dbReference>
<dbReference type="AlphaFoldDB" id="A0A372EIB8"/>
<dbReference type="SUPFAM" id="SSF56601">
    <property type="entry name" value="beta-lactamase/transpeptidase-like"/>
    <property type="match status" value="1"/>
</dbReference>
<reference evidence="2 3" key="1">
    <citation type="submission" date="2018-08" db="EMBL/GenBank/DDBJ databases">
        <title>Hydrogenophaga sp. LA-38 isolated from sludge.</title>
        <authorList>
            <person name="Im W.-T."/>
        </authorList>
    </citation>
    <scope>NUCLEOTIDE SEQUENCE [LARGE SCALE GENOMIC DNA]</scope>
    <source>
        <strain evidence="2 3">LA-38</strain>
    </source>
</reference>
<dbReference type="Proteomes" id="UP000261931">
    <property type="component" value="Unassembled WGS sequence"/>
</dbReference>
<keyword evidence="3" id="KW-1185">Reference proteome</keyword>
<protein>
    <submittedName>
        <fullName evidence="2">Class C beta-lactamase-related serine hydrolase</fullName>
    </submittedName>
</protein>
<dbReference type="EMBL" id="QVLS01000007">
    <property type="protein sequence ID" value="RFP78226.1"/>
    <property type="molecule type" value="Genomic_DNA"/>
</dbReference>
<name>A0A372EIB8_9BURK</name>
<dbReference type="PANTHER" id="PTHR43283">
    <property type="entry name" value="BETA-LACTAMASE-RELATED"/>
    <property type="match status" value="1"/>
</dbReference>
<dbReference type="InterPro" id="IPR050789">
    <property type="entry name" value="Diverse_Enzym_Activities"/>
</dbReference>
<dbReference type="Pfam" id="PF00144">
    <property type="entry name" value="Beta-lactamase"/>
    <property type="match status" value="1"/>
</dbReference>
<sequence length="421" mass="46005">MPPLPLRRRPLAAAFFGLLALMVWGVRADPVFVPDGPQAAAYGQAQGYPVPRSGLRADELRQEHYVGLHSHYDQVRPLKEVPTAAAPSPLSRAAESLELQYTHEGRTLTLGDYLRRHPVTGLLIARDSTILFERYQYGRRDSDRFLSHSLAKTITGLLVGAALEDGAIRSIDDKVSAYLPELAGTAYGATPIRALLSMASGLAFNESYQPNDDVHRLAEALIGPSPLGAVAAVRQFDARVAEPGTVFHYSSADSQVLGMVVSRAVGMPLPEYFSRRLWAPLGAEANAAWDTDPSGEALGFCCVVARLRDWARLGLMLAHDGRWNGRQVVSRPWVYESTAPARGLNAPYGYQIWLSGEAPRYYAMRGVLGQFVLIDPITRFVLVQTAVNLNPTDPGATAELTALWQALLVQHGPPGRFGRTW</sequence>
<dbReference type="InterPro" id="IPR012338">
    <property type="entry name" value="Beta-lactam/transpept-like"/>
</dbReference>
<proteinExistence type="predicted"/>
<comment type="caution">
    <text evidence="2">The sequence shown here is derived from an EMBL/GenBank/DDBJ whole genome shotgun (WGS) entry which is preliminary data.</text>
</comment>
<dbReference type="GO" id="GO:0016787">
    <property type="term" value="F:hydrolase activity"/>
    <property type="evidence" value="ECO:0007669"/>
    <property type="project" value="UniProtKB-KW"/>
</dbReference>
<organism evidence="2 3">
    <name type="scientific">Hydrogenophaga borbori</name>
    <dbReference type="NCBI Taxonomy" id="2294117"/>
    <lineage>
        <taxon>Bacteria</taxon>
        <taxon>Pseudomonadati</taxon>
        <taxon>Pseudomonadota</taxon>
        <taxon>Betaproteobacteria</taxon>
        <taxon>Burkholderiales</taxon>
        <taxon>Comamonadaceae</taxon>
        <taxon>Hydrogenophaga</taxon>
    </lineage>
</organism>
<gene>
    <name evidence="2" type="ORF">DY262_13025</name>
</gene>
<evidence type="ECO:0000313" key="3">
    <source>
        <dbReference type="Proteomes" id="UP000261931"/>
    </source>
</evidence>
<evidence type="ECO:0000259" key="1">
    <source>
        <dbReference type="Pfam" id="PF00144"/>
    </source>
</evidence>
<feature type="domain" description="Beta-lactamase-related" evidence="1">
    <location>
        <begin position="121"/>
        <end position="401"/>
    </location>
</feature>
<evidence type="ECO:0000313" key="2">
    <source>
        <dbReference type="EMBL" id="RFP78226.1"/>
    </source>
</evidence>